<gene>
    <name evidence="2" type="ORF">HMPREF1705_04442</name>
</gene>
<evidence type="ECO:0000313" key="3">
    <source>
        <dbReference type="Proteomes" id="UP000005273"/>
    </source>
</evidence>
<dbReference type="eggNOG" id="COG3653">
    <property type="taxonomic scope" value="Bacteria"/>
</dbReference>
<dbReference type="EMBL" id="ACJX03000001">
    <property type="protein sequence ID" value="KRT35176.1"/>
    <property type="molecule type" value="Genomic_DNA"/>
</dbReference>
<dbReference type="GO" id="GO:0016812">
    <property type="term" value="F:hydrolase activity, acting on carbon-nitrogen (but not peptide) bonds, in cyclic amides"/>
    <property type="evidence" value="ECO:0007669"/>
    <property type="project" value="TreeGrafter"/>
</dbReference>
<reference evidence="3" key="1">
    <citation type="submission" date="2012-09" db="EMBL/GenBank/DDBJ databases">
        <authorList>
            <person name="Weinstock G."/>
            <person name="Sodergren E."/>
            <person name="Clifton S."/>
            <person name="Fulton L."/>
            <person name="Fulton B."/>
            <person name="Courtney L."/>
            <person name="Fronick C."/>
            <person name="Harrison M."/>
            <person name="Strong C."/>
            <person name="Farmer C."/>
            <person name="Delehaunty K."/>
            <person name="Markovic C."/>
            <person name="Hall O."/>
            <person name="Minx P."/>
            <person name="Tomlinson C."/>
            <person name="Mitreva M."/>
            <person name="Nelson J."/>
            <person name="Hou S."/>
            <person name="Wollam A."/>
            <person name="Pepin K.H."/>
            <person name="Johnson M."/>
            <person name="Bhonagiri V."/>
            <person name="Nash W.E."/>
            <person name="Suruliraj S."/>
            <person name="Warren W."/>
            <person name="Chinwalla A."/>
            <person name="Mardis E.R."/>
            <person name="Wilson R.K."/>
        </authorList>
    </citation>
    <scope>NUCLEOTIDE SEQUENCE [LARGE SCALE GENOMIC DNA]</scope>
    <source>
        <strain evidence="3">OS1</strain>
    </source>
</reference>
<keyword evidence="2" id="KW-0378">Hydrolase</keyword>
<accession>A0A0T5X9W8</accession>
<protein>
    <submittedName>
        <fullName evidence="2">Amidohydrolase family protein</fullName>
    </submittedName>
</protein>
<dbReference type="AlphaFoldDB" id="A0A0T5X9W8"/>
<evidence type="ECO:0000313" key="2">
    <source>
        <dbReference type="EMBL" id="KRT35176.1"/>
    </source>
</evidence>
<keyword evidence="3" id="KW-1185">Reference proteome</keyword>
<name>A0A0T5X9W8_9BACT</name>
<dbReference type="InterPro" id="IPR050378">
    <property type="entry name" value="Metallo-dep_Hydrolases_sf"/>
</dbReference>
<dbReference type="GO" id="GO:0016811">
    <property type="term" value="F:hydrolase activity, acting on carbon-nitrogen (but not peptide) bonds, in linear amides"/>
    <property type="evidence" value="ECO:0007669"/>
    <property type="project" value="InterPro"/>
</dbReference>
<organism evidence="2 3">
    <name type="scientific">Acetomicrobium hydrogeniformans ATCC BAA-1850</name>
    <dbReference type="NCBI Taxonomy" id="592015"/>
    <lineage>
        <taxon>Bacteria</taxon>
        <taxon>Thermotogati</taxon>
        <taxon>Synergistota</taxon>
        <taxon>Synergistia</taxon>
        <taxon>Synergistales</taxon>
        <taxon>Acetomicrobiaceae</taxon>
        <taxon>Acetomicrobium</taxon>
    </lineage>
</organism>
<dbReference type="InterPro" id="IPR011059">
    <property type="entry name" value="Metal-dep_hydrolase_composite"/>
</dbReference>
<dbReference type="PANTHER" id="PTHR11647:SF1">
    <property type="entry name" value="COLLAPSIN RESPONSE MEDIATOR PROTEIN"/>
    <property type="match status" value="1"/>
</dbReference>
<sequence>MLDIIIKNGIIIDGSGKKRYISDIGVKDNYICKIQSNIEDCAARYIDAKDLIVSPGFIDAHSHSDFTIFINNFGESKIRQGITTEVVGNCGFTAGPIVSEHKNEQLQYLANTIVLNDEMEKIWDWKSQKSFLDYSSRDGMSFNLAPLVGHGMIHVGVMGFDQRKPTHDEMDKMKALLKSELDSGFYGLSTAFQYEPGNFIDMDEIAELCEMIRDYGGIYAIHMRDEGKDLILCVKHAIEIARRTGVRIQISHLKATYKPNWGKVNEALTLIDEAEDAGLDVGFDVYPYTAYGSGLIDLVPPRAKRDGPKEMVNLLKYEETRRRAVKDMEEGLEDWETIMVCDDWDECVKVALLKSDKNKKYEGMTIKEIAEDMKCTPYEAVIQLLIDEDASVKCIFFAMCEKDLVYVMSHPEACFGTDGRACATYGELSKGSVHPRYYGTYPRIMGHYTREEKVLTLEEAVKKSTSLPAERFNIRKRGAIKEDYFADITIFDPDVIIDTATFENPHQYPKGIEYVIVNGQMVIEKGFHTGNLPGLVLNKIAGVKD</sequence>
<dbReference type="SUPFAM" id="SSF51338">
    <property type="entry name" value="Composite domain of metallo-dependent hydrolases"/>
    <property type="match status" value="1"/>
</dbReference>
<dbReference type="Gene3D" id="3.30.1490.130">
    <property type="entry name" value="D-aminoacylase. Domain 3"/>
    <property type="match status" value="1"/>
</dbReference>
<feature type="domain" description="Amidohydrolase 3" evidence="1">
    <location>
        <begin position="434"/>
        <end position="522"/>
    </location>
</feature>
<evidence type="ECO:0000259" key="1">
    <source>
        <dbReference type="Pfam" id="PF07969"/>
    </source>
</evidence>
<dbReference type="RefSeq" id="WP_009202177.1">
    <property type="nucleotide sequence ID" value="NZ_ACJX03000001.1"/>
</dbReference>
<dbReference type="Proteomes" id="UP000005273">
    <property type="component" value="Unassembled WGS sequence"/>
</dbReference>
<dbReference type="InterPro" id="IPR032466">
    <property type="entry name" value="Metal_Hydrolase"/>
</dbReference>
<dbReference type="Pfam" id="PF07969">
    <property type="entry name" value="Amidohydro_3"/>
    <property type="match status" value="1"/>
</dbReference>
<proteinExistence type="predicted"/>
<dbReference type="InterPro" id="IPR013108">
    <property type="entry name" value="Amidohydro_3"/>
</dbReference>
<dbReference type="PANTHER" id="PTHR11647">
    <property type="entry name" value="HYDRANTOINASE/DIHYDROPYRIMIDINASE FAMILY MEMBER"/>
    <property type="match status" value="1"/>
</dbReference>
<dbReference type="OrthoDB" id="9775607at2"/>
<dbReference type="Gene3D" id="3.20.20.140">
    <property type="entry name" value="Metal-dependent hydrolases"/>
    <property type="match status" value="1"/>
</dbReference>
<dbReference type="GO" id="GO:0005829">
    <property type="term" value="C:cytosol"/>
    <property type="evidence" value="ECO:0007669"/>
    <property type="project" value="TreeGrafter"/>
</dbReference>
<dbReference type="STRING" id="592015.HMPREF1705_04442"/>
<comment type="caution">
    <text evidence="2">The sequence shown here is derived from an EMBL/GenBank/DDBJ whole genome shotgun (WGS) entry which is preliminary data.</text>
</comment>
<dbReference type="Gene3D" id="2.30.40.10">
    <property type="entry name" value="Urease, subunit C, domain 1"/>
    <property type="match status" value="1"/>
</dbReference>
<dbReference type="CDD" id="cd01297">
    <property type="entry name" value="D-aminoacylase"/>
    <property type="match status" value="1"/>
</dbReference>
<dbReference type="SUPFAM" id="SSF51556">
    <property type="entry name" value="Metallo-dependent hydrolases"/>
    <property type="match status" value="1"/>
</dbReference>
<dbReference type="InterPro" id="IPR023100">
    <property type="entry name" value="D-aminoacylase_insert_dom_sf"/>
</dbReference>